<dbReference type="Gene3D" id="1.10.287.130">
    <property type="match status" value="1"/>
</dbReference>
<dbReference type="CDD" id="cd00130">
    <property type="entry name" value="PAS"/>
    <property type="match status" value="2"/>
</dbReference>
<evidence type="ECO:0000256" key="8">
    <source>
        <dbReference type="ARBA" id="ARBA00022692"/>
    </source>
</evidence>
<reference evidence="23" key="1">
    <citation type="submission" date="2024-07" db="EMBL/GenBank/DDBJ databases">
        <authorList>
            <person name="Kim Y.J."/>
            <person name="Jeong J.Y."/>
        </authorList>
    </citation>
    <scope>NUCLEOTIDE SEQUENCE</scope>
    <source>
        <strain evidence="23">GIHE-MW2</strain>
    </source>
</reference>
<dbReference type="PROSITE" id="PS50110">
    <property type="entry name" value="RESPONSE_REGULATORY"/>
    <property type="match status" value="3"/>
</dbReference>
<dbReference type="GO" id="GO:0005886">
    <property type="term" value="C:plasma membrane"/>
    <property type="evidence" value="ECO:0007669"/>
    <property type="project" value="UniProtKB-SubCell"/>
</dbReference>
<dbReference type="GO" id="GO:0000155">
    <property type="term" value="F:phosphorelay sensor kinase activity"/>
    <property type="evidence" value="ECO:0007669"/>
    <property type="project" value="InterPro"/>
</dbReference>
<evidence type="ECO:0000256" key="13">
    <source>
        <dbReference type="ARBA" id="ARBA00023012"/>
    </source>
</evidence>
<evidence type="ECO:0000256" key="15">
    <source>
        <dbReference type="ARBA" id="ARBA00064003"/>
    </source>
</evidence>
<feature type="modified residue" description="Phosphohistidine" evidence="18">
    <location>
        <position position="1057"/>
    </location>
</feature>
<dbReference type="InterPro" id="IPR035965">
    <property type="entry name" value="PAS-like_dom_sf"/>
</dbReference>
<proteinExistence type="inferred from homology"/>
<feature type="domain" description="Response regulatory" evidence="21">
    <location>
        <begin position="696"/>
        <end position="817"/>
    </location>
</feature>
<name>A0AAU8JIL2_9CYAN</name>
<keyword evidence="14" id="KW-0472">Membrane</keyword>
<evidence type="ECO:0000256" key="6">
    <source>
        <dbReference type="ARBA" id="ARBA00022553"/>
    </source>
</evidence>
<evidence type="ECO:0000256" key="7">
    <source>
        <dbReference type="ARBA" id="ARBA00022679"/>
    </source>
</evidence>
<evidence type="ECO:0000256" key="3">
    <source>
        <dbReference type="ARBA" id="ARBA00006402"/>
    </source>
</evidence>
<feature type="domain" description="Histidine kinase" evidence="20">
    <location>
        <begin position="426"/>
        <end position="663"/>
    </location>
</feature>
<feature type="domain" description="Response regulatory" evidence="21">
    <location>
        <begin position="8"/>
        <end position="125"/>
    </location>
</feature>
<keyword evidence="10" id="KW-0418">Kinase</keyword>
<comment type="catalytic activity">
    <reaction evidence="1">
        <text>ATP + protein L-histidine = ADP + protein N-phospho-L-histidine.</text>
        <dbReference type="EC" id="2.7.13.3"/>
    </reaction>
</comment>
<comment type="similarity">
    <text evidence="3">In the N-terminal section; belongs to the phytochrome family.</text>
</comment>
<dbReference type="SMART" id="SM00448">
    <property type="entry name" value="REC"/>
    <property type="match status" value="3"/>
</dbReference>
<evidence type="ECO:0000259" key="22">
    <source>
        <dbReference type="PROSITE" id="PS50894"/>
    </source>
</evidence>
<keyword evidence="7" id="KW-0808">Transferase</keyword>
<dbReference type="InterPro" id="IPR036641">
    <property type="entry name" value="HPT_dom_sf"/>
</dbReference>
<evidence type="ECO:0000256" key="16">
    <source>
        <dbReference type="ARBA" id="ARBA00068150"/>
    </source>
</evidence>
<evidence type="ECO:0000313" key="23">
    <source>
        <dbReference type="EMBL" id="XCM38689.1"/>
    </source>
</evidence>
<dbReference type="InterPro" id="IPR005467">
    <property type="entry name" value="His_kinase_dom"/>
</dbReference>
<evidence type="ECO:0000256" key="4">
    <source>
        <dbReference type="ARBA" id="ARBA00012438"/>
    </source>
</evidence>
<dbReference type="InterPro" id="IPR013656">
    <property type="entry name" value="PAS_4"/>
</dbReference>
<dbReference type="RefSeq" id="WP_354635899.1">
    <property type="nucleotide sequence ID" value="NZ_CP159837.1"/>
</dbReference>
<gene>
    <name evidence="23" type="ORF">ABWT76_001549</name>
</gene>
<dbReference type="CDD" id="cd00082">
    <property type="entry name" value="HisKA"/>
    <property type="match status" value="1"/>
</dbReference>
<evidence type="ECO:0000256" key="11">
    <source>
        <dbReference type="ARBA" id="ARBA00022840"/>
    </source>
</evidence>
<keyword evidence="6 19" id="KW-0597">Phosphoprotein</keyword>
<dbReference type="InterPro" id="IPR004358">
    <property type="entry name" value="Sig_transdc_His_kin-like_C"/>
</dbReference>
<dbReference type="SUPFAM" id="SSF47384">
    <property type="entry name" value="Homodimeric domain of signal transducing histidine kinase"/>
    <property type="match status" value="1"/>
</dbReference>
<feature type="domain" description="HPt" evidence="22">
    <location>
        <begin position="1018"/>
        <end position="1108"/>
    </location>
</feature>
<dbReference type="PRINTS" id="PR00344">
    <property type="entry name" value="BCTRLSENSOR"/>
</dbReference>
<comment type="subcellular location">
    <subcellularLocation>
        <location evidence="2">Cell membrane</location>
        <topology evidence="2">Multi-pass membrane protein</topology>
    </subcellularLocation>
</comment>
<feature type="domain" description="Response regulatory" evidence="21">
    <location>
        <begin position="842"/>
        <end position="975"/>
    </location>
</feature>
<feature type="modified residue" description="4-aspartylphosphate" evidence="19">
    <location>
        <position position="891"/>
    </location>
</feature>
<keyword evidence="13" id="KW-0902">Two-component regulatory system</keyword>
<evidence type="ECO:0000256" key="1">
    <source>
        <dbReference type="ARBA" id="ARBA00000085"/>
    </source>
</evidence>
<evidence type="ECO:0000256" key="5">
    <source>
        <dbReference type="ARBA" id="ARBA00022475"/>
    </source>
</evidence>
<dbReference type="PANTHER" id="PTHR45339:SF1">
    <property type="entry name" value="HYBRID SIGNAL TRANSDUCTION HISTIDINE KINASE J"/>
    <property type="match status" value="1"/>
</dbReference>
<protein>
    <recommendedName>
        <fullName evidence="17">Circadian input-output histidine kinase CikA</fullName>
        <ecNumber evidence="4">2.7.13.3</ecNumber>
    </recommendedName>
    <alternativeName>
        <fullName evidence="16">Sensory/regulatory protein RpfC</fullName>
    </alternativeName>
</protein>
<comment type="subunit">
    <text evidence="15">At low DSF concentrations, interacts with RpfF.</text>
</comment>
<evidence type="ECO:0000256" key="9">
    <source>
        <dbReference type="ARBA" id="ARBA00022741"/>
    </source>
</evidence>
<dbReference type="InterPro" id="IPR008207">
    <property type="entry name" value="Sig_transdc_His_kin_Hpt_dom"/>
</dbReference>
<dbReference type="CDD" id="cd17546">
    <property type="entry name" value="REC_hyHK_CKI1_RcsC-like"/>
    <property type="match status" value="1"/>
</dbReference>
<dbReference type="NCBIfam" id="TIGR00229">
    <property type="entry name" value="sensory_box"/>
    <property type="match status" value="2"/>
</dbReference>
<dbReference type="Pfam" id="PF00072">
    <property type="entry name" value="Response_reg"/>
    <property type="match status" value="3"/>
</dbReference>
<feature type="modified residue" description="4-aspartylphosphate" evidence="19">
    <location>
        <position position="750"/>
    </location>
</feature>
<dbReference type="Gene3D" id="3.30.565.10">
    <property type="entry name" value="Histidine kinase-like ATPase, C-terminal domain"/>
    <property type="match status" value="1"/>
</dbReference>
<dbReference type="Gene3D" id="1.20.120.160">
    <property type="entry name" value="HPT domain"/>
    <property type="match status" value="2"/>
</dbReference>
<dbReference type="SUPFAM" id="SSF55874">
    <property type="entry name" value="ATPase domain of HSP90 chaperone/DNA topoisomerase II/histidine kinase"/>
    <property type="match status" value="1"/>
</dbReference>
<dbReference type="FunFam" id="1.10.287.130:FF:000002">
    <property type="entry name" value="Two-component osmosensing histidine kinase"/>
    <property type="match status" value="1"/>
</dbReference>
<dbReference type="PROSITE" id="PS50894">
    <property type="entry name" value="HPT"/>
    <property type="match status" value="2"/>
</dbReference>
<dbReference type="Pfam" id="PF02518">
    <property type="entry name" value="HATPase_c"/>
    <property type="match status" value="1"/>
</dbReference>
<dbReference type="SMART" id="SM00388">
    <property type="entry name" value="HisKA"/>
    <property type="match status" value="1"/>
</dbReference>
<dbReference type="Pfam" id="PF01627">
    <property type="entry name" value="Hpt"/>
    <property type="match status" value="1"/>
</dbReference>
<keyword evidence="11" id="KW-0067">ATP-binding</keyword>
<feature type="modified residue" description="4-aspartylphosphate" evidence="19">
    <location>
        <position position="60"/>
    </location>
</feature>
<evidence type="ECO:0000256" key="2">
    <source>
        <dbReference type="ARBA" id="ARBA00004651"/>
    </source>
</evidence>
<dbReference type="EC" id="2.7.13.3" evidence="4"/>
<comment type="caution">
    <text evidence="18">Lacks conserved residue(s) required for the propagation of feature annotation.</text>
</comment>
<dbReference type="InterPro" id="IPR001789">
    <property type="entry name" value="Sig_transdc_resp-reg_receiver"/>
</dbReference>
<dbReference type="InterPro" id="IPR036890">
    <property type="entry name" value="HATPase_C_sf"/>
</dbReference>
<dbReference type="EMBL" id="CP159837">
    <property type="protein sequence ID" value="XCM38689.1"/>
    <property type="molecule type" value="Genomic_DNA"/>
</dbReference>
<organism evidence="23">
    <name type="scientific">Planktothricoides raciborskii GIHE-MW2</name>
    <dbReference type="NCBI Taxonomy" id="2792601"/>
    <lineage>
        <taxon>Bacteria</taxon>
        <taxon>Bacillati</taxon>
        <taxon>Cyanobacteriota</taxon>
        <taxon>Cyanophyceae</taxon>
        <taxon>Oscillatoriophycideae</taxon>
        <taxon>Oscillatoriales</taxon>
        <taxon>Oscillatoriaceae</taxon>
        <taxon>Planktothricoides</taxon>
    </lineage>
</organism>
<dbReference type="FunFam" id="3.30.565.10:FF:000010">
    <property type="entry name" value="Sensor histidine kinase RcsC"/>
    <property type="match status" value="1"/>
</dbReference>
<dbReference type="AlphaFoldDB" id="A0AAU8JIL2"/>
<keyword evidence="9" id="KW-0547">Nucleotide-binding</keyword>
<dbReference type="PANTHER" id="PTHR45339">
    <property type="entry name" value="HYBRID SIGNAL TRANSDUCTION HISTIDINE KINASE J"/>
    <property type="match status" value="1"/>
</dbReference>
<evidence type="ECO:0000259" key="21">
    <source>
        <dbReference type="PROSITE" id="PS50110"/>
    </source>
</evidence>
<keyword evidence="5" id="KW-1003">Cell membrane</keyword>
<dbReference type="InterPro" id="IPR003594">
    <property type="entry name" value="HATPase_dom"/>
</dbReference>
<dbReference type="InterPro" id="IPR003661">
    <property type="entry name" value="HisK_dim/P_dom"/>
</dbReference>
<dbReference type="Pfam" id="PF08448">
    <property type="entry name" value="PAS_4"/>
    <property type="match status" value="2"/>
</dbReference>
<evidence type="ECO:0000256" key="18">
    <source>
        <dbReference type="PROSITE-ProRule" id="PRU00110"/>
    </source>
</evidence>
<dbReference type="SUPFAM" id="SSF55785">
    <property type="entry name" value="PYP-like sensor domain (PAS domain)"/>
    <property type="match status" value="2"/>
</dbReference>
<dbReference type="SUPFAM" id="SSF52172">
    <property type="entry name" value="CheY-like"/>
    <property type="match status" value="3"/>
</dbReference>
<dbReference type="SUPFAM" id="SSF47226">
    <property type="entry name" value="Histidine-containing phosphotransfer domain, HPT domain"/>
    <property type="match status" value="2"/>
</dbReference>
<dbReference type="SMART" id="SM00387">
    <property type="entry name" value="HATPase_c"/>
    <property type="match status" value="1"/>
</dbReference>
<keyword evidence="8" id="KW-0812">Transmembrane</keyword>
<evidence type="ECO:0000256" key="14">
    <source>
        <dbReference type="ARBA" id="ARBA00023136"/>
    </source>
</evidence>
<dbReference type="Gene3D" id="3.40.50.2300">
    <property type="match status" value="3"/>
</dbReference>
<dbReference type="Pfam" id="PF00512">
    <property type="entry name" value="HisKA"/>
    <property type="match status" value="1"/>
</dbReference>
<feature type="domain" description="HPt" evidence="22">
    <location>
        <begin position="1173"/>
        <end position="1267"/>
    </location>
</feature>
<evidence type="ECO:0000256" key="17">
    <source>
        <dbReference type="ARBA" id="ARBA00074306"/>
    </source>
</evidence>
<keyword evidence="12" id="KW-1133">Transmembrane helix</keyword>
<dbReference type="Gene3D" id="3.30.450.20">
    <property type="entry name" value="PAS domain"/>
    <property type="match status" value="2"/>
</dbReference>
<dbReference type="SMART" id="SM00091">
    <property type="entry name" value="PAS"/>
    <property type="match status" value="2"/>
</dbReference>
<dbReference type="CDD" id="cd00088">
    <property type="entry name" value="HPT"/>
    <property type="match status" value="1"/>
</dbReference>
<dbReference type="InterPro" id="IPR000014">
    <property type="entry name" value="PAS"/>
</dbReference>
<evidence type="ECO:0000256" key="19">
    <source>
        <dbReference type="PROSITE-ProRule" id="PRU00169"/>
    </source>
</evidence>
<dbReference type="GO" id="GO:0005524">
    <property type="term" value="F:ATP binding"/>
    <property type="evidence" value="ECO:0007669"/>
    <property type="project" value="UniProtKB-KW"/>
</dbReference>
<evidence type="ECO:0000259" key="20">
    <source>
        <dbReference type="PROSITE" id="PS50109"/>
    </source>
</evidence>
<accession>A0AAU8JIL2</accession>
<evidence type="ECO:0000256" key="10">
    <source>
        <dbReference type="ARBA" id="ARBA00022777"/>
    </source>
</evidence>
<sequence length="1267" mass="141377">MYNEIPNNILVLNKKDSVNEKVQSILEANQLTVINIQGFCEAIAYLTEGRSPQPDLVLLDLDLPEVSGAYAVKQLQAIAPDVPIIALVSPQQEEMANGLFSVGLQDYLVKDEINSRALMRVIAGAVSRSRYVKSSERKISNRLEKISAALGNDFFQKSPTGMAILDPVGVIIHVNQALAKMNGRSLQDFLSKKITEIWPEIGIQLMGQFEQVWQTVPSIIAQEFTMNQPGASNLTHQSWSMFPLSDAEGETIAIGCLILDISDRKQAAEAMLHPQRFANEQERRQLRQIVAHAPVAIAILDRELRYLAYSKKWLTTYGLVGQEILGDCHYQIVPDMPDHWQENYQKALAGEIISIPEECWNRANGQKIYLRRAIHPWYSPNGQVGGIVIASDVASATPKRDRIDELVEAREKAIAAVKFKSQFFANISHEIRTPMNGVLAMSDLLLKTPLNGEQLDFVQTLKVTSHHLLTIINDLLDFSKLESAQIRLEMREFDLNECLETVIDLLATQANAKGLQMAVLVDGDVPRQLVGDDLRLRQILTNLIGNALKFTETGEIIVHVERLETLNIKKSPINYPAINSYALNRPITIKFSIKDTGIGISDPDQKKLFQVFSQVHQTSRKYGGTGLGLAICKQFAELMGGEIGVQSQLGEGSTFWFTIKLGLGKTHMDLPHLSYANKSEKIREIEATRKALSGKKILVIDRNATNRTVVILAAKSWGMQVEETDNAVAALTNLCSDSAQQNFYHVVLVDWQMLKLDRDFRAQLMRIKPVLKPTKFVLMTEITETQKAKHLLELAFATYLVKPITESRLKTAMLKVLFSPNESSSQMKEKINLAKNKASDFKILIVEDTLMNQKVIKHQLEMLGYVADFVNNGQEALAQLSEKSYDIIFMDCQMPILDGYETTKAVREREAQHKLPKNIIERTVVIGLTAYGINDECADGSGLTNREKGLAVGMDDFLTKPISLEDLESAIQRWVKPETSPPEIVNNLVNVPECTVEQVYGLESVVNVAHLAKITQANIELQQELLGLFIQQAETNLQKAQAALETGDIQTLCRNAHQLKGASANVAVIGMPELAAELERQANANNLKEAIALIGELKQKLDQLKNAMLHSGSFKGITASENLNHFTQTAMIAQNSPVKQVNPDSRAIAVDSHRLSAQIPIDFARLHKISGSNHFFEKKLLETFVQQTDTYLEEAMTALTDQNYFHLAHKMQQIKGTSQNVGILIIPEITSKIEAEITQNNFTSIAETMKQLQNIYQAVKEFIAADR</sequence>
<dbReference type="CDD" id="cd00156">
    <property type="entry name" value="REC"/>
    <property type="match status" value="1"/>
</dbReference>
<dbReference type="InterPro" id="IPR036097">
    <property type="entry name" value="HisK_dim/P_sf"/>
</dbReference>
<dbReference type="InterPro" id="IPR011006">
    <property type="entry name" value="CheY-like_superfamily"/>
</dbReference>
<evidence type="ECO:0000256" key="12">
    <source>
        <dbReference type="ARBA" id="ARBA00022989"/>
    </source>
</evidence>
<dbReference type="PROSITE" id="PS50109">
    <property type="entry name" value="HIS_KIN"/>
    <property type="match status" value="1"/>
</dbReference>
<dbReference type="CDD" id="cd16922">
    <property type="entry name" value="HATPase_EvgS-ArcB-TorS-like"/>
    <property type="match status" value="1"/>
</dbReference>